<organism evidence="2 3">
    <name type="scientific">Endosaccharibacter trunci</name>
    <dbReference type="NCBI Taxonomy" id="2812733"/>
    <lineage>
        <taxon>Bacteria</taxon>
        <taxon>Pseudomonadati</taxon>
        <taxon>Pseudomonadota</taxon>
        <taxon>Alphaproteobacteria</taxon>
        <taxon>Acetobacterales</taxon>
        <taxon>Acetobacteraceae</taxon>
        <taxon>Endosaccharibacter</taxon>
    </lineage>
</organism>
<sequence length="75" mass="7970">MTIAGRLLVGLGIPFVAVVPTIPLLSRSSLVVAGLPVAVAWLFLCIPLTAACLGCCWWLHDRHLFDDEDDGAEGP</sequence>
<keyword evidence="1" id="KW-0472">Membrane</keyword>
<feature type="transmembrane region" description="Helical" evidence="1">
    <location>
        <begin position="7"/>
        <end position="26"/>
    </location>
</feature>
<dbReference type="Proteomes" id="UP001524587">
    <property type="component" value="Unassembled WGS sequence"/>
</dbReference>
<keyword evidence="3" id="KW-1185">Reference proteome</keyword>
<protein>
    <submittedName>
        <fullName evidence="2">DUF3311 domain-containing protein</fullName>
    </submittedName>
</protein>
<reference evidence="2 3" key="1">
    <citation type="submission" date="2022-06" db="EMBL/GenBank/DDBJ databases">
        <title>Endosaccharibacter gen. nov., sp. nov., endophytic bacteria isolated from sugarcane.</title>
        <authorList>
            <person name="Pitiwittayakul N."/>
            <person name="Yukphan P."/>
            <person name="Charoenyingcharoen P."/>
            <person name="Tanasupawat S."/>
        </authorList>
    </citation>
    <scope>NUCLEOTIDE SEQUENCE [LARGE SCALE GENOMIC DNA]</scope>
    <source>
        <strain evidence="2 3">KSS8</strain>
    </source>
</reference>
<proteinExistence type="predicted"/>
<evidence type="ECO:0000256" key="1">
    <source>
        <dbReference type="SAM" id="Phobius"/>
    </source>
</evidence>
<gene>
    <name evidence="2" type="ORF">NFI95_16340</name>
</gene>
<dbReference type="EMBL" id="JAMSKV010000020">
    <property type="protein sequence ID" value="MCQ8280013.1"/>
    <property type="molecule type" value="Genomic_DNA"/>
</dbReference>
<evidence type="ECO:0000313" key="3">
    <source>
        <dbReference type="Proteomes" id="UP001524587"/>
    </source>
</evidence>
<feature type="transmembrane region" description="Helical" evidence="1">
    <location>
        <begin position="38"/>
        <end position="59"/>
    </location>
</feature>
<comment type="caution">
    <text evidence="2">The sequence shown here is derived from an EMBL/GenBank/DDBJ whole genome shotgun (WGS) entry which is preliminary data.</text>
</comment>
<dbReference type="RefSeq" id="WP_422865500.1">
    <property type="nucleotide sequence ID" value="NZ_JAMSKV010000020.1"/>
</dbReference>
<evidence type="ECO:0000313" key="2">
    <source>
        <dbReference type="EMBL" id="MCQ8280013.1"/>
    </source>
</evidence>
<accession>A0ABT1WBC8</accession>
<keyword evidence="1" id="KW-0812">Transmembrane</keyword>
<keyword evidence="1" id="KW-1133">Transmembrane helix</keyword>
<name>A0ABT1WBC8_9PROT</name>